<dbReference type="SUPFAM" id="SSF161098">
    <property type="entry name" value="MetI-like"/>
    <property type="match status" value="2"/>
</dbReference>
<evidence type="ECO:0000256" key="6">
    <source>
        <dbReference type="ARBA" id="ARBA00022970"/>
    </source>
</evidence>
<feature type="transmembrane region" description="Helical" evidence="9">
    <location>
        <begin position="131"/>
        <end position="153"/>
    </location>
</feature>
<evidence type="ECO:0000256" key="2">
    <source>
        <dbReference type="ARBA" id="ARBA00010072"/>
    </source>
</evidence>
<dbReference type="Pfam" id="PF00528">
    <property type="entry name" value="BPD_transp_1"/>
    <property type="match status" value="1"/>
</dbReference>
<dbReference type="InterPro" id="IPR043429">
    <property type="entry name" value="ArtM/GltK/GlnP/TcyL/YhdX-like"/>
</dbReference>
<dbReference type="PANTHER" id="PTHR30614:SF37">
    <property type="entry name" value="AMINO-ACID ABC TRANSPORTER PERMEASE PROTEIN YHDX-RELATED"/>
    <property type="match status" value="1"/>
</dbReference>
<sequence length="400" mass="43233">MKPTTQQVASQDKPAKSANLLYNPTFRSVVFQVLAVVALGLFFYTIVNNALTNLSSRGIATGFDFLSQEAGFGIGLTLIEYDETFSYGRTFYVGLLNTALVSVLGILLATVLGFVMGIARLSSNWLVSRFAAVYIEIFRNIPLLLQIFFWYFAVLQALPSPRQSMSLGEAIFLNVRGLYFPAPVFEQGSGVVIAVFVIGVIATACIAYWAKNKQKLTGQQTPVGRIGAALIIGLPLVAYFITGMPISAEYPVLKGFNFRGGISIIPELAALTLALSIYTASFIAEIVRSGINAVSHGQTEAAMSLGLPRNRTLKLVVIPQAMRIIIPPLTSQYLNLTKNSSLAMAIGYPDLVSVFAGTTLNQVGQAIEIIAMTMGVYLALSLITSALMNLYNKKVALVER</sequence>
<evidence type="ECO:0000256" key="7">
    <source>
        <dbReference type="ARBA" id="ARBA00022989"/>
    </source>
</evidence>
<dbReference type="PROSITE" id="PS50928">
    <property type="entry name" value="ABC_TM1"/>
    <property type="match status" value="1"/>
</dbReference>
<feature type="transmembrane region" description="Helical" evidence="9">
    <location>
        <begin position="342"/>
        <end position="363"/>
    </location>
</feature>
<evidence type="ECO:0000256" key="5">
    <source>
        <dbReference type="ARBA" id="ARBA00022692"/>
    </source>
</evidence>
<proteinExistence type="inferred from homology"/>
<evidence type="ECO:0000313" key="12">
    <source>
        <dbReference type="Proteomes" id="UP000838160"/>
    </source>
</evidence>
<keyword evidence="7 9" id="KW-1133">Transmembrane helix</keyword>
<evidence type="ECO:0000259" key="10">
    <source>
        <dbReference type="PROSITE" id="PS50928"/>
    </source>
</evidence>
<comment type="caution">
    <text evidence="11">The sequence shown here is derived from an EMBL/GenBank/DDBJ whole genome shotgun (WGS) entry which is preliminary data.</text>
</comment>
<dbReference type="InterPro" id="IPR035906">
    <property type="entry name" value="MetI-like_sf"/>
</dbReference>
<name>A0ABM8ZGW3_9VIBR</name>
<feature type="transmembrane region" description="Helical" evidence="9">
    <location>
        <begin position="91"/>
        <end position="119"/>
    </location>
</feature>
<keyword evidence="6" id="KW-0029">Amino-acid transport</keyword>
<evidence type="ECO:0000256" key="8">
    <source>
        <dbReference type="ARBA" id="ARBA00023136"/>
    </source>
</evidence>
<dbReference type="InterPro" id="IPR010065">
    <property type="entry name" value="AA_ABC_transptr_permease_3TM"/>
</dbReference>
<feature type="transmembrane region" description="Helical" evidence="9">
    <location>
        <begin position="261"/>
        <end position="284"/>
    </location>
</feature>
<reference evidence="11" key="1">
    <citation type="submission" date="2021-12" db="EMBL/GenBank/DDBJ databases">
        <authorList>
            <person name="Rodrigo-Torres L."/>
            <person name="Arahal R. D."/>
            <person name="Lucena T."/>
        </authorList>
    </citation>
    <scope>NUCLEOTIDE SEQUENCE</scope>
    <source>
        <strain evidence="11">CECT 8226</strain>
    </source>
</reference>
<dbReference type="Proteomes" id="UP000838160">
    <property type="component" value="Unassembled WGS sequence"/>
</dbReference>
<dbReference type="Gene3D" id="1.10.3720.10">
    <property type="entry name" value="MetI-like"/>
    <property type="match status" value="2"/>
</dbReference>
<keyword evidence="12" id="KW-1185">Reference proteome</keyword>
<feature type="transmembrane region" description="Helical" evidence="9">
    <location>
        <begin position="59"/>
        <end position="79"/>
    </location>
</feature>
<keyword evidence="8 9" id="KW-0472">Membrane</keyword>
<comment type="similarity">
    <text evidence="2">Belongs to the binding-protein-dependent transport system permease family. HisMQ subfamily.</text>
</comment>
<evidence type="ECO:0000256" key="4">
    <source>
        <dbReference type="ARBA" id="ARBA00022475"/>
    </source>
</evidence>
<feature type="domain" description="ABC transmembrane type-1" evidence="10">
    <location>
        <begin position="95"/>
        <end position="388"/>
    </location>
</feature>
<dbReference type="CDD" id="cd06261">
    <property type="entry name" value="TM_PBP2"/>
    <property type="match status" value="2"/>
</dbReference>
<keyword evidence="4" id="KW-1003">Cell membrane</keyword>
<dbReference type="PANTHER" id="PTHR30614">
    <property type="entry name" value="MEMBRANE COMPONENT OF AMINO ACID ABC TRANSPORTER"/>
    <property type="match status" value="1"/>
</dbReference>
<evidence type="ECO:0000256" key="9">
    <source>
        <dbReference type="RuleBase" id="RU363032"/>
    </source>
</evidence>
<dbReference type="NCBIfam" id="TIGR01726">
    <property type="entry name" value="HEQRo_perm_3TM"/>
    <property type="match status" value="1"/>
</dbReference>
<feature type="transmembrane region" description="Helical" evidence="9">
    <location>
        <begin position="29"/>
        <end position="47"/>
    </location>
</feature>
<dbReference type="EMBL" id="CAKLCM010000002">
    <property type="protein sequence ID" value="CAH0525921.1"/>
    <property type="molecule type" value="Genomic_DNA"/>
</dbReference>
<protein>
    <recommendedName>
        <fullName evidence="10">ABC transmembrane type-1 domain-containing protein</fullName>
    </recommendedName>
</protein>
<feature type="transmembrane region" description="Helical" evidence="9">
    <location>
        <begin position="222"/>
        <end position="241"/>
    </location>
</feature>
<gene>
    <name evidence="11" type="ORF">VHP8226_01403</name>
</gene>
<organism evidence="11 12">
    <name type="scientific">Vibrio hippocampi</name>
    <dbReference type="NCBI Taxonomy" id="654686"/>
    <lineage>
        <taxon>Bacteria</taxon>
        <taxon>Pseudomonadati</taxon>
        <taxon>Pseudomonadota</taxon>
        <taxon>Gammaproteobacteria</taxon>
        <taxon>Vibrionales</taxon>
        <taxon>Vibrionaceae</taxon>
        <taxon>Vibrio</taxon>
    </lineage>
</organism>
<evidence type="ECO:0000256" key="1">
    <source>
        <dbReference type="ARBA" id="ARBA00004429"/>
    </source>
</evidence>
<accession>A0ABM8ZGW3</accession>
<feature type="transmembrane region" description="Helical" evidence="9">
    <location>
        <begin position="188"/>
        <end position="210"/>
    </location>
</feature>
<dbReference type="RefSeq" id="WP_237484365.1">
    <property type="nucleotide sequence ID" value="NZ_CAKLCM010000002.1"/>
</dbReference>
<dbReference type="InterPro" id="IPR000515">
    <property type="entry name" value="MetI-like"/>
</dbReference>
<keyword evidence="5 9" id="KW-0812">Transmembrane</keyword>
<comment type="subcellular location">
    <subcellularLocation>
        <location evidence="1">Cell inner membrane</location>
        <topology evidence="1">Multi-pass membrane protein</topology>
    </subcellularLocation>
    <subcellularLocation>
        <location evidence="9">Cell membrane</location>
        <topology evidence="9">Multi-pass membrane protein</topology>
    </subcellularLocation>
</comment>
<evidence type="ECO:0000256" key="3">
    <source>
        <dbReference type="ARBA" id="ARBA00022448"/>
    </source>
</evidence>
<feature type="transmembrane region" description="Helical" evidence="9">
    <location>
        <begin position="369"/>
        <end position="391"/>
    </location>
</feature>
<keyword evidence="3 9" id="KW-0813">Transport</keyword>
<evidence type="ECO:0000313" key="11">
    <source>
        <dbReference type="EMBL" id="CAH0525921.1"/>
    </source>
</evidence>